<dbReference type="EMBL" id="LAZR01000199">
    <property type="protein sequence ID" value="KKN82524.1"/>
    <property type="molecule type" value="Genomic_DNA"/>
</dbReference>
<organism evidence="2">
    <name type="scientific">marine sediment metagenome</name>
    <dbReference type="NCBI Taxonomy" id="412755"/>
    <lineage>
        <taxon>unclassified sequences</taxon>
        <taxon>metagenomes</taxon>
        <taxon>ecological metagenomes</taxon>
    </lineage>
</organism>
<name>A0A0F9TT59_9ZZZZ</name>
<sequence length="352" mass="40495">MKRIAGYKKIIGVVCLAIGSVVLLFLLSEKEVHRNNAFTRRFPPHPIFKKRDFELGHNSYYIAGLDRDILYLGNPTTPLYLLKINLSSKDTAQIKIDIKESNLPFRNIKFKLYPPYFFMLDGTVPCIFRGRINEWIARPWSLDSVFFDVAIPVDSQRLIIRSFDGNSHSTILGIMDKDTSTSVSLKHGILEKQIDGVFDVDGILTYSTEPNLLSYVYYYRNEYIIMDSDLTVLKRQQTLDTVHKAHLQVAPSKQGAVTEMLAPPLIVNNNSSLDGELIYTNSNRLGKYEDNNMLDQASIIDVYNWKNDIYGYSFYLYKERSEHVNEIKVSNNTLYVLIGNRLSTYEIRNSDN</sequence>
<proteinExistence type="predicted"/>
<keyword evidence="1" id="KW-0472">Membrane</keyword>
<keyword evidence="1" id="KW-0812">Transmembrane</keyword>
<dbReference type="AlphaFoldDB" id="A0A0F9TT59"/>
<evidence type="ECO:0000256" key="1">
    <source>
        <dbReference type="SAM" id="Phobius"/>
    </source>
</evidence>
<keyword evidence="1" id="KW-1133">Transmembrane helix</keyword>
<feature type="transmembrane region" description="Helical" evidence="1">
    <location>
        <begin position="7"/>
        <end position="27"/>
    </location>
</feature>
<gene>
    <name evidence="2" type="ORF">LCGC14_0308200</name>
</gene>
<reference evidence="2" key="1">
    <citation type="journal article" date="2015" name="Nature">
        <title>Complex archaea that bridge the gap between prokaryotes and eukaryotes.</title>
        <authorList>
            <person name="Spang A."/>
            <person name="Saw J.H."/>
            <person name="Jorgensen S.L."/>
            <person name="Zaremba-Niedzwiedzka K."/>
            <person name="Martijn J."/>
            <person name="Lind A.E."/>
            <person name="van Eijk R."/>
            <person name="Schleper C."/>
            <person name="Guy L."/>
            <person name="Ettema T.J."/>
        </authorList>
    </citation>
    <scope>NUCLEOTIDE SEQUENCE</scope>
</reference>
<evidence type="ECO:0000313" key="2">
    <source>
        <dbReference type="EMBL" id="KKN82524.1"/>
    </source>
</evidence>
<comment type="caution">
    <text evidence="2">The sequence shown here is derived from an EMBL/GenBank/DDBJ whole genome shotgun (WGS) entry which is preliminary data.</text>
</comment>
<accession>A0A0F9TT59</accession>
<protein>
    <submittedName>
        <fullName evidence="2">Uncharacterized protein</fullName>
    </submittedName>
</protein>